<keyword evidence="2" id="KW-1185">Reference proteome</keyword>
<dbReference type="InterPro" id="IPR021352">
    <property type="entry name" value="DUF2971"/>
</dbReference>
<dbReference type="KEGG" id="saes:HBH39_00350"/>
<sequence>MILYKYMSFKAAISVIENSSLGFSCLEDLNDPFECTAFGFDECGDSFVTTTMATNACKNRFSRNYGVLSLTRQPLNSLMWAHYGDEHQGVVIGFDVKLAGFTDEDACVIPCQYGEIVYSATKPHKNLSTLSSEELMSIGNGIKFNSDAFNLVKRAFLYKSIEWSYEEEIRVVKDISALPFSYHVGKGRSNAWNKISVAGRPLYCLDIPENAVKEIYLGRHIYKNVTKKNDFSDDELKEILLSWGRKDLKLLQCQPDVHSWQLIAEKSINKANE</sequence>
<organism evidence="1 2">
    <name type="scientific">Shewanella aestuarii</name>
    <dbReference type="NCBI Taxonomy" id="1028752"/>
    <lineage>
        <taxon>Bacteria</taxon>
        <taxon>Pseudomonadati</taxon>
        <taxon>Pseudomonadota</taxon>
        <taxon>Gammaproteobacteria</taxon>
        <taxon>Alteromonadales</taxon>
        <taxon>Shewanellaceae</taxon>
        <taxon>Shewanella</taxon>
    </lineage>
</organism>
<name>A0A6G9QGW5_9GAMM</name>
<reference evidence="1 2" key="1">
    <citation type="submission" date="2020-03" db="EMBL/GenBank/DDBJ databases">
        <title>Complete genome sequence of Shewanella sp.</title>
        <authorList>
            <person name="Kim Y.-S."/>
            <person name="Kim S.-J."/>
            <person name="Jung H.-K."/>
            <person name="Kim K.-H."/>
        </authorList>
    </citation>
    <scope>NUCLEOTIDE SEQUENCE [LARGE SCALE GENOMIC DNA]</scope>
    <source>
        <strain evidence="1 2">PN3F2</strain>
    </source>
</reference>
<protein>
    <submittedName>
        <fullName evidence="1">DUF2971 domain-containing protein</fullName>
    </submittedName>
</protein>
<evidence type="ECO:0000313" key="1">
    <source>
        <dbReference type="EMBL" id="QIR13129.1"/>
    </source>
</evidence>
<dbReference type="Proteomes" id="UP000502608">
    <property type="component" value="Chromosome"/>
</dbReference>
<evidence type="ECO:0000313" key="2">
    <source>
        <dbReference type="Proteomes" id="UP000502608"/>
    </source>
</evidence>
<dbReference type="EMBL" id="CP050313">
    <property type="protein sequence ID" value="QIR13129.1"/>
    <property type="molecule type" value="Genomic_DNA"/>
</dbReference>
<dbReference type="RefSeq" id="WP_167674579.1">
    <property type="nucleotide sequence ID" value="NZ_CP050313.1"/>
</dbReference>
<accession>A0A6G9QGW5</accession>
<dbReference type="AlphaFoldDB" id="A0A6G9QGW5"/>
<dbReference type="Pfam" id="PF11185">
    <property type="entry name" value="DUF2971"/>
    <property type="match status" value="1"/>
</dbReference>
<gene>
    <name evidence="1" type="ORF">HBH39_00350</name>
</gene>
<proteinExistence type="predicted"/>